<accession>A0A4D6WTT0</accession>
<comment type="subcellular location">
    <subcellularLocation>
        <location evidence="1">Plastid</location>
    </subcellularLocation>
</comment>
<keyword evidence="3 9" id="KW-0934">Plastid</keyword>
<dbReference type="GO" id="GO:0005762">
    <property type="term" value="C:mitochondrial large ribosomal subunit"/>
    <property type="evidence" value="ECO:0007669"/>
    <property type="project" value="TreeGrafter"/>
</dbReference>
<evidence type="ECO:0000256" key="8">
    <source>
        <dbReference type="ARBA" id="ARBA00035397"/>
    </source>
</evidence>
<organism evidence="9">
    <name type="scientific">Halydictyon mirabile</name>
    <dbReference type="NCBI Taxonomy" id="189652"/>
    <lineage>
        <taxon>Eukaryota</taxon>
        <taxon>Rhodophyta</taxon>
        <taxon>Florideophyceae</taxon>
        <taxon>Rhodymeniophycidae</taxon>
        <taxon>Ceramiales</taxon>
        <taxon>Dasyaceae</taxon>
        <taxon>Halydictyon</taxon>
    </lineage>
</organism>
<keyword evidence="7" id="KW-0687">Ribonucleoprotein</keyword>
<geneLocation type="plastid" evidence="9"/>
<reference evidence="9" key="1">
    <citation type="journal article" date="2019" name="Mol. Phylogenet. Evol.">
        <title>Morphological evolution and classification of the red algal order Ceramiales inferred using plastid phylogenomics.</title>
        <authorList>
            <person name="Diaz-Tapia P."/>
            <person name="Pasella M.M."/>
            <person name="Verbruggen H."/>
            <person name="Maggs C.A."/>
        </authorList>
    </citation>
    <scope>NUCLEOTIDE SEQUENCE</scope>
    <source>
        <strain evidence="9">25966_2</strain>
    </source>
</reference>
<dbReference type="PROSITE" id="PS01169">
    <property type="entry name" value="RIBOSOMAL_L21"/>
    <property type="match status" value="1"/>
</dbReference>
<dbReference type="HAMAP" id="MF_01363">
    <property type="entry name" value="Ribosomal_bL21"/>
    <property type="match status" value="1"/>
</dbReference>
<dbReference type="PANTHER" id="PTHR21349">
    <property type="entry name" value="50S RIBOSOMAL PROTEIN L21"/>
    <property type="match status" value="1"/>
</dbReference>
<dbReference type="GO" id="GO:0009536">
    <property type="term" value="C:plastid"/>
    <property type="evidence" value="ECO:0007669"/>
    <property type="project" value="UniProtKB-SubCell"/>
</dbReference>
<name>A0A4D6WTT0_9FLOR</name>
<evidence type="ECO:0000256" key="5">
    <source>
        <dbReference type="ARBA" id="ARBA00022884"/>
    </source>
</evidence>
<dbReference type="AlphaFoldDB" id="A0A4D6WTT0"/>
<keyword evidence="4" id="KW-0699">rRNA-binding</keyword>
<evidence type="ECO:0000256" key="4">
    <source>
        <dbReference type="ARBA" id="ARBA00022730"/>
    </source>
</evidence>
<dbReference type="EMBL" id="MK814661">
    <property type="protein sequence ID" value="QCI06846.1"/>
    <property type="molecule type" value="Genomic_DNA"/>
</dbReference>
<protein>
    <recommendedName>
        <fullName evidence="8">50S ribosomal protein L21, chloroplastic</fullName>
    </recommendedName>
</protein>
<evidence type="ECO:0000256" key="6">
    <source>
        <dbReference type="ARBA" id="ARBA00022980"/>
    </source>
</evidence>
<proteinExistence type="inferred from homology"/>
<dbReference type="InterPro" id="IPR028909">
    <property type="entry name" value="bL21-like"/>
</dbReference>
<evidence type="ECO:0000256" key="1">
    <source>
        <dbReference type="ARBA" id="ARBA00004474"/>
    </source>
</evidence>
<dbReference type="GO" id="GO:0019843">
    <property type="term" value="F:rRNA binding"/>
    <property type="evidence" value="ECO:0007669"/>
    <property type="project" value="UniProtKB-KW"/>
</dbReference>
<dbReference type="GO" id="GO:0003735">
    <property type="term" value="F:structural constituent of ribosome"/>
    <property type="evidence" value="ECO:0007669"/>
    <property type="project" value="InterPro"/>
</dbReference>
<dbReference type="GO" id="GO:0006412">
    <property type="term" value="P:translation"/>
    <property type="evidence" value="ECO:0007669"/>
    <property type="project" value="InterPro"/>
</dbReference>
<evidence type="ECO:0000313" key="9">
    <source>
        <dbReference type="EMBL" id="QCI06846.1"/>
    </source>
</evidence>
<sequence length="105" mass="12150">MVYAIIEASGRQLWIEPGKFYDVNYIHGNPGDIISLNRILFLHKNNMFKLGTPCISSNIVKAKILKHLRGRKLIIFKIKPKKNSRIKQGHRQQLTRILIEDIVST</sequence>
<dbReference type="Pfam" id="PF00829">
    <property type="entry name" value="Ribosomal_L21p"/>
    <property type="match status" value="1"/>
</dbReference>
<evidence type="ECO:0000256" key="3">
    <source>
        <dbReference type="ARBA" id="ARBA00022640"/>
    </source>
</evidence>
<dbReference type="InterPro" id="IPR036164">
    <property type="entry name" value="bL21-like_sf"/>
</dbReference>
<keyword evidence="6 9" id="KW-0689">Ribosomal protein</keyword>
<evidence type="ECO:0000256" key="2">
    <source>
        <dbReference type="ARBA" id="ARBA00008563"/>
    </source>
</evidence>
<dbReference type="PANTHER" id="PTHR21349:SF7">
    <property type="entry name" value="LARGE RIBOSOMAL SUBUNIT PROTEIN BL21C"/>
    <property type="match status" value="1"/>
</dbReference>
<reference evidence="9" key="2">
    <citation type="submission" date="2019-04" db="EMBL/GenBank/DDBJ databases">
        <authorList>
            <person name="Pasella M."/>
        </authorList>
    </citation>
    <scope>NUCLEOTIDE SEQUENCE</scope>
    <source>
        <strain evidence="9">25966_2</strain>
    </source>
</reference>
<gene>
    <name evidence="9" type="primary">rpl21</name>
</gene>
<dbReference type="SUPFAM" id="SSF141091">
    <property type="entry name" value="L21p-like"/>
    <property type="match status" value="1"/>
</dbReference>
<evidence type="ECO:0000256" key="7">
    <source>
        <dbReference type="ARBA" id="ARBA00023274"/>
    </source>
</evidence>
<dbReference type="InterPro" id="IPR001787">
    <property type="entry name" value="Ribosomal_bL21"/>
</dbReference>
<dbReference type="InterPro" id="IPR018258">
    <property type="entry name" value="Ribosomal_bL21_CS"/>
</dbReference>
<keyword evidence="5" id="KW-0694">RNA-binding</keyword>
<comment type="similarity">
    <text evidence="2">Belongs to the bacterial ribosomal protein bL21 family.</text>
</comment>
<dbReference type="NCBIfam" id="TIGR00061">
    <property type="entry name" value="L21"/>
    <property type="match status" value="1"/>
</dbReference>